<feature type="region of interest" description="Disordered" evidence="5">
    <location>
        <begin position="239"/>
        <end position="260"/>
    </location>
</feature>
<dbReference type="SMART" id="SM01253">
    <property type="entry name" value="Kin17_mid"/>
    <property type="match status" value="1"/>
</dbReference>
<dbReference type="Gene3D" id="3.30.160.60">
    <property type="entry name" value="Classic Zinc Finger"/>
    <property type="match status" value="1"/>
</dbReference>
<sequence length="407" mass="45398">MGKNGFLTPKAIANRIKSKGLGKLRWYCQMCQKQCRDENGFKCHLSSEGHKRQMEIFGQNPERIVDGYSEEFEKCFMEHLHRAHPHSRIAANVVYNEYINDKQHIHMNSTKWLTLTEFVKYLGRSGQCKVEETPKGWFIALIHRDEAEEVEGQKRAKRDRAEQAEEERHARMLQEQIERAQKVARTDEGDEADAGTTELRREELEAPLGFQLAAGRAAAAAAAAGEQQAARARPALAAFDEDGCGGRGGKGGGAPGKKSKVEELMEKDRAAQAAQAASDAARTAASQRLDHWLAPGIVVKVMAKKLTGYYKQKGVVLRVLDKYRGEIEMTESGDVLQVDQKELETVVPQPGGSVLVLNGPYRSSRGTLLGIDTKKFQAEVKLRGGAHDGRTAWLDYEDFSRWQGTFK</sequence>
<evidence type="ECO:0000256" key="1">
    <source>
        <dbReference type="ARBA" id="ARBA00008517"/>
    </source>
</evidence>
<feature type="domain" description="DNA/RNA-binding protein Kin17 WH-like" evidence="6">
    <location>
        <begin position="52"/>
        <end position="178"/>
    </location>
</feature>
<evidence type="ECO:0000256" key="2">
    <source>
        <dbReference type="ARBA" id="ARBA00022723"/>
    </source>
</evidence>
<keyword evidence="2" id="KW-0479">Metal-binding</keyword>
<gene>
    <name evidence="7" type="ORF">C2E20_5854</name>
</gene>
<organism evidence="7 8">
    <name type="scientific">Micractinium conductrix</name>
    <dbReference type="NCBI Taxonomy" id="554055"/>
    <lineage>
        <taxon>Eukaryota</taxon>
        <taxon>Viridiplantae</taxon>
        <taxon>Chlorophyta</taxon>
        <taxon>core chlorophytes</taxon>
        <taxon>Trebouxiophyceae</taxon>
        <taxon>Chlorellales</taxon>
        <taxon>Chlorellaceae</taxon>
        <taxon>Chlorella clade</taxon>
        <taxon>Micractinium</taxon>
    </lineage>
</organism>
<dbReference type="STRING" id="554055.A0A2P6V9B1"/>
<feature type="compositionally biased region" description="Gly residues" evidence="5">
    <location>
        <begin position="245"/>
        <end position="255"/>
    </location>
</feature>
<name>A0A2P6V9B1_9CHLO</name>
<dbReference type="Pfam" id="PF18131">
    <property type="entry name" value="KN17_SH3"/>
    <property type="match status" value="1"/>
</dbReference>
<keyword evidence="4" id="KW-0862">Zinc</keyword>
<dbReference type="InterPro" id="IPR036236">
    <property type="entry name" value="Znf_C2H2_sf"/>
</dbReference>
<evidence type="ECO:0000313" key="7">
    <source>
        <dbReference type="EMBL" id="PSC70686.1"/>
    </source>
</evidence>
<evidence type="ECO:0000256" key="4">
    <source>
        <dbReference type="ARBA" id="ARBA00022833"/>
    </source>
</evidence>
<proteinExistence type="inferred from homology"/>
<comment type="caution">
    <text evidence="7">The sequence shown here is derived from an EMBL/GenBank/DDBJ whole genome shotgun (WGS) entry which is preliminary data.</text>
</comment>
<dbReference type="Gene3D" id="2.30.30.30">
    <property type="match status" value="1"/>
</dbReference>
<dbReference type="InterPro" id="IPR041330">
    <property type="entry name" value="KN17_SH3"/>
</dbReference>
<dbReference type="InterPro" id="IPR041995">
    <property type="entry name" value="KOW_KIN17"/>
</dbReference>
<dbReference type="InterPro" id="IPR038254">
    <property type="entry name" value="KIN17_WH-like_sf"/>
</dbReference>
<dbReference type="InterPro" id="IPR056767">
    <property type="entry name" value="C2H2-Znf_KIN17"/>
</dbReference>
<dbReference type="GO" id="GO:0006974">
    <property type="term" value="P:DNA damage response"/>
    <property type="evidence" value="ECO:0007669"/>
    <property type="project" value="TreeGrafter"/>
</dbReference>
<dbReference type="CDD" id="cd13155">
    <property type="entry name" value="KOW_KIN17"/>
    <property type="match status" value="1"/>
</dbReference>
<keyword evidence="8" id="KW-1185">Reference proteome</keyword>
<dbReference type="GO" id="GO:0003690">
    <property type="term" value="F:double-stranded DNA binding"/>
    <property type="evidence" value="ECO:0007669"/>
    <property type="project" value="TreeGrafter"/>
</dbReference>
<keyword evidence="3" id="KW-0863">Zinc-finger</keyword>
<dbReference type="OrthoDB" id="10266249at2759"/>
<dbReference type="PANTHER" id="PTHR12805:SF0">
    <property type="entry name" value="DNA_RNA-BINDING PROTEIN KIN17"/>
    <property type="match status" value="1"/>
</dbReference>
<evidence type="ECO:0000259" key="6">
    <source>
        <dbReference type="SMART" id="SM01253"/>
    </source>
</evidence>
<dbReference type="FunFam" id="2.30.30.30:FF:000021">
    <property type="entry name" value="DNA/RNA-binding protein KIN17, putative"/>
    <property type="match status" value="1"/>
</dbReference>
<evidence type="ECO:0000256" key="5">
    <source>
        <dbReference type="SAM" id="MobiDB-lite"/>
    </source>
</evidence>
<comment type="similarity">
    <text evidence="1">Belongs to the KIN17 family.</text>
</comment>
<feature type="region of interest" description="Disordered" evidence="5">
    <location>
        <begin position="150"/>
        <end position="169"/>
    </location>
</feature>
<protein>
    <submittedName>
        <fullName evidence="7">DNA RNA-binding KIN17</fullName>
    </submittedName>
</protein>
<dbReference type="Pfam" id="PF25095">
    <property type="entry name" value="C2H2-zf_KIN17"/>
    <property type="match status" value="1"/>
</dbReference>
<dbReference type="PANTHER" id="PTHR12805">
    <property type="entry name" value="KIN17 KIN, ANTIGENIC DETERMINANT OF RECA PROTEIN HOMOLOG"/>
    <property type="match status" value="1"/>
</dbReference>
<evidence type="ECO:0000256" key="3">
    <source>
        <dbReference type="ARBA" id="ARBA00022771"/>
    </source>
</evidence>
<dbReference type="Pfam" id="PF25092">
    <property type="entry name" value="SH3_KIN17_C"/>
    <property type="match status" value="1"/>
</dbReference>
<dbReference type="GO" id="GO:0008270">
    <property type="term" value="F:zinc ion binding"/>
    <property type="evidence" value="ECO:0007669"/>
    <property type="project" value="UniProtKB-KW"/>
</dbReference>
<dbReference type="FunFam" id="1.10.10.2030:FF:000001">
    <property type="entry name" value="DNA/RNA-binding protein KIN17, putative"/>
    <property type="match status" value="1"/>
</dbReference>
<dbReference type="Gene3D" id="1.10.10.2030">
    <property type="entry name" value="DNA/RNA-binding protein Kin17, conserved domain"/>
    <property type="match status" value="1"/>
</dbReference>
<accession>A0A2P6V9B1</accession>
<dbReference type="AlphaFoldDB" id="A0A2P6V9B1"/>
<dbReference type="InterPro" id="IPR014722">
    <property type="entry name" value="Rib_uL2_dom2"/>
</dbReference>
<dbReference type="Proteomes" id="UP000239649">
    <property type="component" value="Unassembled WGS sequence"/>
</dbReference>
<dbReference type="Gene3D" id="2.30.30.140">
    <property type="match status" value="1"/>
</dbReference>
<dbReference type="SUPFAM" id="SSF57667">
    <property type="entry name" value="beta-beta-alpha zinc fingers"/>
    <property type="match status" value="1"/>
</dbReference>
<dbReference type="InterPro" id="IPR037321">
    <property type="entry name" value="KIN17-like"/>
</dbReference>
<reference evidence="7 8" key="1">
    <citation type="journal article" date="2018" name="Plant J.">
        <title>Genome sequences of Chlorella sorokiniana UTEX 1602 and Micractinium conductrix SAG 241.80: implications to maltose excretion by a green alga.</title>
        <authorList>
            <person name="Arriola M.B."/>
            <person name="Velmurugan N."/>
            <person name="Zhang Y."/>
            <person name="Plunkett M.H."/>
            <person name="Hondzo H."/>
            <person name="Barney B.M."/>
        </authorList>
    </citation>
    <scope>NUCLEOTIDE SEQUENCE [LARGE SCALE GENOMIC DNA]</scope>
    <source>
        <strain evidence="7 8">SAG 241.80</strain>
    </source>
</reference>
<dbReference type="Pfam" id="PF10357">
    <property type="entry name" value="WH_KIN17"/>
    <property type="match status" value="1"/>
</dbReference>
<dbReference type="GO" id="GO:0006260">
    <property type="term" value="P:DNA replication"/>
    <property type="evidence" value="ECO:0007669"/>
    <property type="project" value="TreeGrafter"/>
</dbReference>
<dbReference type="InterPro" id="IPR019447">
    <property type="entry name" value="DNA/RNA-bd_Kin17_WH-like_dom"/>
</dbReference>
<evidence type="ECO:0000313" key="8">
    <source>
        <dbReference type="Proteomes" id="UP000239649"/>
    </source>
</evidence>
<dbReference type="EMBL" id="LHPF02000018">
    <property type="protein sequence ID" value="PSC70686.1"/>
    <property type="molecule type" value="Genomic_DNA"/>
</dbReference>
<dbReference type="GO" id="GO:0005634">
    <property type="term" value="C:nucleus"/>
    <property type="evidence" value="ECO:0007669"/>
    <property type="project" value="TreeGrafter"/>
</dbReference>